<sequence length="86" mass="9319">MKEDGLTTLAKMFKSRENESISSIGIGTVMSESPLTVAFGNISDLDQDDLVFAQGLENTLKSGEELIIMPSSDEQTYFVIAKAVTL</sequence>
<dbReference type="EMBL" id="UGNP01000001">
    <property type="protein sequence ID" value="STX09219.1"/>
    <property type="molecule type" value="Genomic_DNA"/>
</dbReference>
<evidence type="ECO:0000313" key="2">
    <source>
        <dbReference type="EMBL" id="TDR35519.1"/>
    </source>
</evidence>
<organism evidence="1 3">
    <name type="scientific">Kurthia zopfii</name>
    <dbReference type="NCBI Taxonomy" id="1650"/>
    <lineage>
        <taxon>Bacteria</taxon>
        <taxon>Bacillati</taxon>
        <taxon>Bacillota</taxon>
        <taxon>Bacilli</taxon>
        <taxon>Bacillales</taxon>
        <taxon>Caryophanaceae</taxon>
        <taxon>Kurthia</taxon>
    </lineage>
</organism>
<protein>
    <recommendedName>
        <fullName evidence="5">DUF2577 domain-containing protein</fullName>
    </recommendedName>
</protein>
<dbReference type="EMBL" id="SNZG01000030">
    <property type="protein sequence ID" value="TDR35519.1"/>
    <property type="molecule type" value="Genomic_DNA"/>
</dbReference>
<keyword evidence="4" id="KW-1185">Reference proteome</keyword>
<comment type="caution">
    <text evidence="1">The sequence shown here is derived from an EMBL/GenBank/DDBJ whole genome shotgun (WGS) entry which is preliminary data.</text>
</comment>
<name>A0A8B4Q931_9BACL</name>
<reference evidence="1 3" key="1">
    <citation type="submission" date="2018-06" db="EMBL/GenBank/DDBJ databases">
        <authorList>
            <consortium name="Pathogen Informatics"/>
            <person name="Doyle S."/>
        </authorList>
    </citation>
    <scope>NUCLEOTIDE SEQUENCE [LARGE SCALE GENOMIC DNA]</scope>
    <source>
        <strain evidence="1 3">NCTC10597</strain>
    </source>
</reference>
<reference evidence="2 4" key="2">
    <citation type="submission" date="2019-03" db="EMBL/GenBank/DDBJ databases">
        <title>Genomic Encyclopedia of Type Strains, Phase IV (KMG-IV): sequencing the most valuable type-strain genomes for metagenomic binning, comparative biology and taxonomic classification.</title>
        <authorList>
            <person name="Goeker M."/>
        </authorList>
    </citation>
    <scope>NUCLEOTIDE SEQUENCE [LARGE SCALE GENOMIC DNA]</scope>
    <source>
        <strain evidence="2 4">DSM 20580</strain>
    </source>
</reference>
<dbReference type="Proteomes" id="UP000254330">
    <property type="component" value="Unassembled WGS sequence"/>
</dbReference>
<evidence type="ECO:0000313" key="3">
    <source>
        <dbReference type="Proteomes" id="UP000254330"/>
    </source>
</evidence>
<accession>A0A8B4Q931</accession>
<proteinExistence type="predicted"/>
<dbReference type="OrthoDB" id="2974213at2"/>
<evidence type="ECO:0000313" key="4">
    <source>
        <dbReference type="Proteomes" id="UP000294641"/>
    </source>
</evidence>
<dbReference type="Proteomes" id="UP000294641">
    <property type="component" value="Unassembled WGS sequence"/>
</dbReference>
<evidence type="ECO:0000313" key="1">
    <source>
        <dbReference type="EMBL" id="STX09219.1"/>
    </source>
</evidence>
<dbReference type="AlphaFoldDB" id="A0A8B4Q931"/>
<gene>
    <name evidence="2" type="ORF">DFR61_13014</name>
    <name evidence="1" type="ORF">NCTC10597_00889</name>
</gene>
<dbReference type="RefSeq" id="WP_109348727.1">
    <property type="nucleotide sequence ID" value="NZ_BJUE01000007.1"/>
</dbReference>
<evidence type="ECO:0008006" key="5">
    <source>
        <dbReference type="Google" id="ProtNLM"/>
    </source>
</evidence>